<dbReference type="STRING" id="134849.SAMN05443668_106374"/>
<dbReference type="Pfam" id="PF13561">
    <property type="entry name" value="adh_short_C2"/>
    <property type="match status" value="1"/>
</dbReference>
<dbReference type="InterPro" id="IPR002347">
    <property type="entry name" value="SDR_fam"/>
</dbReference>
<evidence type="ECO:0000256" key="2">
    <source>
        <dbReference type="ARBA" id="ARBA00023002"/>
    </source>
</evidence>
<dbReference type="PANTHER" id="PTHR24321">
    <property type="entry name" value="DEHYDROGENASES, SHORT CHAIN"/>
    <property type="match status" value="1"/>
</dbReference>
<evidence type="ECO:0000256" key="3">
    <source>
        <dbReference type="ARBA" id="ARBA00023027"/>
    </source>
</evidence>
<dbReference type="Gene3D" id="3.40.50.720">
    <property type="entry name" value="NAD(P)-binding Rossmann-like Domain"/>
    <property type="match status" value="1"/>
</dbReference>
<comment type="similarity">
    <text evidence="1">Belongs to the short-chain dehydrogenases/reductases (SDR) family.</text>
</comment>
<dbReference type="InterPro" id="IPR036291">
    <property type="entry name" value="NAD(P)-bd_dom_sf"/>
</dbReference>
<dbReference type="Proteomes" id="UP000184440">
    <property type="component" value="Unassembled WGS sequence"/>
</dbReference>
<organism evidence="4 5">
    <name type="scientific">Cryptosporangium aurantiacum</name>
    <dbReference type="NCBI Taxonomy" id="134849"/>
    <lineage>
        <taxon>Bacteria</taxon>
        <taxon>Bacillati</taxon>
        <taxon>Actinomycetota</taxon>
        <taxon>Actinomycetes</taxon>
        <taxon>Cryptosporangiales</taxon>
        <taxon>Cryptosporangiaceae</taxon>
        <taxon>Cryptosporangium</taxon>
    </lineage>
</organism>
<accession>A0A1M7R4R2</accession>
<evidence type="ECO:0000256" key="1">
    <source>
        <dbReference type="ARBA" id="ARBA00006484"/>
    </source>
</evidence>
<dbReference type="NCBIfam" id="NF009467">
    <property type="entry name" value="PRK12826.1-3"/>
    <property type="match status" value="1"/>
</dbReference>
<evidence type="ECO:0000313" key="5">
    <source>
        <dbReference type="Proteomes" id="UP000184440"/>
    </source>
</evidence>
<keyword evidence="3" id="KW-0520">NAD</keyword>
<dbReference type="PRINTS" id="PR00081">
    <property type="entry name" value="GDHRDH"/>
</dbReference>
<proteinExistence type="inferred from homology"/>
<dbReference type="PRINTS" id="PR00080">
    <property type="entry name" value="SDRFAMILY"/>
</dbReference>
<dbReference type="GO" id="GO:0016491">
    <property type="term" value="F:oxidoreductase activity"/>
    <property type="evidence" value="ECO:0007669"/>
    <property type="project" value="UniProtKB-KW"/>
</dbReference>
<dbReference type="InterPro" id="IPR023985">
    <property type="entry name" value="SDR_subfam_1"/>
</dbReference>
<protein>
    <submittedName>
        <fullName evidence="4">SDR family mycofactocin-dependent oxidoreductase</fullName>
    </submittedName>
</protein>
<dbReference type="InterPro" id="IPR020904">
    <property type="entry name" value="Sc_DH/Rdtase_CS"/>
</dbReference>
<dbReference type="PANTHER" id="PTHR24321:SF8">
    <property type="entry name" value="ESTRADIOL 17-BETA-DEHYDROGENASE 8-RELATED"/>
    <property type="match status" value="1"/>
</dbReference>
<dbReference type="CDD" id="cd05233">
    <property type="entry name" value="SDR_c"/>
    <property type="match status" value="1"/>
</dbReference>
<dbReference type="EMBL" id="FRCS01000006">
    <property type="protein sequence ID" value="SHN39857.1"/>
    <property type="molecule type" value="Genomic_DNA"/>
</dbReference>
<keyword evidence="5" id="KW-1185">Reference proteome</keyword>
<dbReference type="RefSeq" id="WP_073259716.1">
    <property type="nucleotide sequence ID" value="NZ_FRCS01000006.1"/>
</dbReference>
<dbReference type="SUPFAM" id="SSF51735">
    <property type="entry name" value="NAD(P)-binding Rossmann-fold domains"/>
    <property type="match status" value="1"/>
</dbReference>
<gene>
    <name evidence="4" type="ORF">SAMN05443668_106374</name>
</gene>
<dbReference type="NCBIfam" id="TIGR03971">
    <property type="entry name" value="SDR_subfam_1"/>
    <property type="match status" value="1"/>
</dbReference>
<dbReference type="FunFam" id="3.40.50.720:FF:000084">
    <property type="entry name" value="Short-chain dehydrogenase reductase"/>
    <property type="match status" value="1"/>
</dbReference>
<keyword evidence="2" id="KW-0560">Oxidoreductase</keyword>
<reference evidence="4 5" key="1">
    <citation type="submission" date="2016-11" db="EMBL/GenBank/DDBJ databases">
        <authorList>
            <person name="Jaros S."/>
            <person name="Januszkiewicz K."/>
            <person name="Wedrychowicz H."/>
        </authorList>
    </citation>
    <scope>NUCLEOTIDE SEQUENCE [LARGE SCALE GENOMIC DNA]</scope>
    <source>
        <strain evidence="4 5">DSM 46144</strain>
    </source>
</reference>
<dbReference type="PROSITE" id="PS00061">
    <property type="entry name" value="ADH_SHORT"/>
    <property type="match status" value="1"/>
</dbReference>
<dbReference type="AlphaFoldDB" id="A0A1M7R4R2"/>
<name>A0A1M7R4R2_9ACTN</name>
<sequence>MGRIDGQVVWVTGAGRGQGRSHAVRLAEEGADVLVTDVCAPISPALPYQLATPEDLEETAELVRATGRRCLARRADVRDVDALRAAVADAVAELGNLNTVVANAGVISSGRAWELTEEAWNIVIGVNLTGVWNTARAAIPGMLAAGNGGSIVLISSAGGLRGHVPYAHYVASKHGVVGLARALSNELAEHGIRVNSVHPTGVSDTGLALNSSLEELAATHPLFGMGATNTLAPAVTPRDVSNAVLFLASDEGRYVTGLQMTVDAGSTTKP</sequence>
<evidence type="ECO:0000313" key="4">
    <source>
        <dbReference type="EMBL" id="SHN39857.1"/>
    </source>
</evidence>
<dbReference type="OrthoDB" id="5173603at2"/>